<evidence type="ECO:0000313" key="2">
    <source>
        <dbReference type="Proteomes" id="UP001372338"/>
    </source>
</evidence>
<evidence type="ECO:0000313" key="1">
    <source>
        <dbReference type="EMBL" id="KAK7245337.1"/>
    </source>
</evidence>
<keyword evidence="2" id="KW-1185">Reference proteome</keyword>
<accession>A0AAN9E532</accession>
<comment type="caution">
    <text evidence="1">The sequence shown here is derived from an EMBL/GenBank/DDBJ whole genome shotgun (WGS) entry which is preliminary data.</text>
</comment>
<dbReference type="AlphaFoldDB" id="A0AAN9E532"/>
<dbReference type="EMBL" id="JAYWIO010000008">
    <property type="protein sequence ID" value="KAK7245337.1"/>
    <property type="molecule type" value="Genomic_DNA"/>
</dbReference>
<proteinExistence type="predicted"/>
<organism evidence="1 2">
    <name type="scientific">Crotalaria pallida</name>
    <name type="common">Smooth rattlebox</name>
    <name type="synonym">Crotalaria striata</name>
    <dbReference type="NCBI Taxonomy" id="3830"/>
    <lineage>
        <taxon>Eukaryota</taxon>
        <taxon>Viridiplantae</taxon>
        <taxon>Streptophyta</taxon>
        <taxon>Embryophyta</taxon>
        <taxon>Tracheophyta</taxon>
        <taxon>Spermatophyta</taxon>
        <taxon>Magnoliopsida</taxon>
        <taxon>eudicotyledons</taxon>
        <taxon>Gunneridae</taxon>
        <taxon>Pentapetalae</taxon>
        <taxon>rosids</taxon>
        <taxon>fabids</taxon>
        <taxon>Fabales</taxon>
        <taxon>Fabaceae</taxon>
        <taxon>Papilionoideae</taxon>
        <taxon>50 kb inversion clade</taxon>
        <taxon>genistoids sensu lato</taxon>
        <taxon>core genistoids</taxon>
        <taxon>Crotalarieae</taxon>
        <taxon>Crotalaria</taxon>
    </lineage>
</organism>
<sequence length="78" mass="8856">MFYTCAAGGIITRQFTLVDDPVHVNIRIPHPCNYDFWSLVILPHCRGQYTSKFFECLFGILICLGLDLSQCCTLTVLL</sequence>
<reference evidence="1 2" key="1">
    <citation type="submission" date="2024-01" db="EMBL/GenBank/DDBJ databases">
        <title>The genomes of 5 underutilized Papilionoideae crops provide insights into root nodulation and disease resistanc.</title>
        <authorList>
            <person name="Yuan L."/>
        </authorList>
    </citation>
    <scope>NUCLEOTIDE SEQUENCE [LARGE SCALE GENOMIC DNA]</scope>
    <source>
        <strain evidence="1">ZHUSHIDOU_FW_LH</strain>
        <tissue evidence="1">Leaf</tissue>
    </source>
</reference>
<protein>
    <submittedName>
        <fullName evidence="1">Uncharacterized protein</fullName>
    </submittedName>
</protein>
<gene>
    <name evidence="1" type="ORF">RIF29_40177</name>
</gene>
<dbReference type="Proteomes" id="UP001372338">
    <property type="component" value="Unassembled WGS sequence"/>
</dbReference>
<name>A0AAN9E532_CROPI</name>